<protein>
    <submittedName>
        <fullName evidence="1">Uncharacterized protein</fullName>
    </submittedName>
</protein>
<dbReference type="Proteomes" id="UP000009135">
    <property type="component" value="Chromosome"/>
</dbReference>
<evidence type="ECO:0000313" key="2">
    <source>
        <dbReference type="Proteomes" id="UP000009135"/>
    </source>
</evidence>
<keyword evidence="2" id="KW-1185">Reference proteome</keyword>
<reference evidence="1 2" key="1">
    <citation type="journal article" date="2012" name="J. Bacteriol.">
        <title>Complete genome sequence of Mycoplasma haemocanis strain Illinois.</title>
        <authorList>
            <person name="do Nascimento N.C."/>
            <person name="Guimaraes A.M."/>
            <person name="Santos A.P."/>
            <person name="Sanmiguel P.J."/>
            <person name="Messick J.B."/>
        </authorList>
    </citation>
    <scope>NUCLEOTIDE SEQUENCE [LARGE SCALE GENOMIC DNA]</scope>
    <source>
        <strain evidence="1 2">Illinois</strain>
    </source>
</reference>
<organism evidence="1 2">
    <name type="scientific">Mycoplasma haemocanis (strain Illinois)</name>
    <dbReference type="NCBI Taxonomy" id="1111676"/>
    <lineage>
        <taxon>Bacteria</taxon>
        <taxon>Bacillati</taxon>
        <taxon>Mycoplasmatota</taxon>
        <taxon>Mollicutes</taxon>
        <taxon>Mycoplasmataceae</taxon>
        <taxon>Mycoplasma</taxon>
    </lineage>
</organism>
<dbReference type="AlphaFoldDB" id="H6N7N1"/>
<gene>
    <name evidence="1" type="ordered locus">MHC_03975</name>
</gene>
<proteinExistence type="predicted"/>
<dbReference type="HOGENOM" id="CLU_1794368_0_0_14"/>
<evidence type="ECO:0000313" key="1">
    <source>
        <dbReference type="EMBL" id="AEW45653.2"/>
    </source>
</evidence>
<sequence>MKLRFLIPAALSGLVVIGALIHSNFSEPLLELEELSFNLEREETGCIVYTVKRDIYSGGAYGVKEILDAKGRNLFLASIDPSQKNFIKDVNDACAGENNKESVKSGNISKVYVYKRENGDWIYSKDLQHNWTGIKGMVNRSGRR</sequence>
<accession>H6N7N1</accession>
<dbReference type="EMBL" id="CP003199">
    <property type="protein sequence ID" value="AEW45653.2"/>
    <property type="molecule type" value="Genomic_DNA"/>
</dbReference>
<name>H6N7N1_MYCHN</name>
<dbReference type="KEGG" id="mhe:MHC_03975"/>